<dbReference type="SMART" id="SM00530">
    <property type="entry name" value="HTH_XRE"/>
    <property type="match status" value="1"/>
</dbReference>
<dbReference type="PROSITE" id="PS50943">
    <property type="entry name" value="HTH_CROC1"/>
    <property type="match status" value="1"/>
</dbReference>
<dbReference type="SUPFAM" id="SSF47413">
    <property type="entry name" value="lambda repressor-like DNA-binding domains"/>
    <property type="match status" value="1"/>
</dbReference>
<protein>
    <submittedName>
        <fullName evidence="2">Helix-turn-helix protein</fullName>
    </submittedName>
</protein>
<dbReference type="PANTHER" id="PTHR35010">
    <property type="entry name" value="BLL4672 PROTEIN-RELATED"/>
    <property type="match status" value="1"/>
</dbReference>
<reference evidence="2 3" key="1">
    <citation type="submission" date="2022-06" db="EMBL/GenBank/DDBJ databases">
        <title>Genomic Encyclopedia of Archaeal and Bacterial Type Strains, Phase II (KMG-II): from individual species to whole genera.</title>
        <authorList>
            <person name="Goeker M."/>
        </authorList>
    </citation>
    <scope>NUCLEOTIDE SEQUENCE [LARGE SCALE GENOMIC DNA]</scope>
    <source>
        <strain evidence="2 3">DSM 44255</strain>
    </source>
</reference>
<comment type="caution">
    <text evidence="2">The sequence shown here is derived from an EMBL/GenBank/DDBJ whole genome shotgun (WGS) entry which is preliminary data.</text>
</comment>
<dbReference type="Gene3D" id="1.10.260.40">
    <property type="entry name" value="lambda repressor-like DNA-binding domains"/>
    <property type="match status" value="1"/>
</dbReference>
<gene>
    <name evidence="2" type="ORF">LV75_002446</name>
</gene>
<evidence type="ECO:0000259" key="1">
    <source>
        <dbReference type="PROSITE" id="PS50943"/>
    </source>
</evidence>
<evidence type="ECO:0000313" key="3">
    <source>
        <dbReference type="Proteomes" id="UP001205185"/>
    </source>
</evidence>
<dbReference type="Gene3D" id="3.30.450.180">
    <property type="match status" value="1"/>
</dbReference>
<proteinExistence type="predicted"/>
<sequence length="266" mass="29488">MTQQAARVSAIGELIRDWRKDRNLSQLDLAAKADVSARHLSFVETGRSAPSRDMVLRLAEHLDVPLRDRNRLLLAAGYAPAYAETPLDTPRLQMVRAAIRRVLDGHDPFPAFAVDACWTMVDANASVALLTRGAPDSLLAAPFNVLRYSLHPQGLAARMLNLAQWREYVLTRVERQLKAGPSGNGELAALYRELIGYPATNQLGGSALDDTSDVFVPLRLLFDGQELSLFSTVTTFGTPRDITVDELHVENFYPADEATEKYLRSR</sequence>
<dbReference type="InterPro" id="IPR010982">
    <property type="entry name" value="Lambda_DNA-bd_dom_sf"/>
</dbReference>
<dbReference type="RefSeq" id="WP_253886930.1">
    <property type="nucleotide sequence ID" value="NZ_BAAAVB010000013.1"/>
</dbReference>
<name>A0ABT1IBD7_9PSEU</name>
<accession>A0ABT1IBD7</accession>
<dbReference type="Proteomes" id="UP001205185">
    <property type="component" value="Unassembled WGS sequence"/>
</dbReference>
<evidence type="ECO:0000313" key="2">
    <source>
        <dbReference type="EMBL" id="MCP2269945.1"/>
    </source>
</evidence>
<dbReference type="InterPro" id="IPR041413">
    <property type="entry name" value="MLTR_LBD"/>
</dbReference>
<keyword evidence="3" id="KW-1185">Reference proteome</keyword>
<dbReference type="PANTHER" id="PTHR35010:SF4">
    <property type="entry name" value="BLL5781 PROTEIN"/>
    <property type="match status" value="1"/>
</dbReference>
<feature type="domain" description="HTH cro/C1-type" evidence="1">
    <location>
        <begin position="15"/>
        <end position="69"/>
    </location>
</feature>
<organism evidence="2 3">
    <name type="scientific">Actinokineospora diospyrosa</name>
    <dbReference type="NCBI Taxonomy" id="103728"/>
    <lineage>
        <taxon>Bacteria</taxon>
        <taxon>Bacillati</taxon>
        <taxon>Actinomycetota</taxon>
        <taxon>Actinomycetes</taxon>
        <taxon>Pseudonocardiales</taxon>
        <taxon>Pseudonocardiaceae</taxon>
        <taxon>Actinokineospora</taxon>
    </lineage>
</organism>
<dbReference type="CDD" id="cd00093">
    <property type="entry name" value="HTH_XRE"/>
    <property type="match status" value="1"/>
</dbReference>
<dbReference type="Pfam" id="PF17765">
    <property type="entry name" value="MLTR_LBD"/>
    <property type="match status" value="1"/>
</dbReference>
<dbReference type="EMBL" id="JAMTCO010000006">
    <property type="protein sequence ID" value="MCP2269945.1"/>
    <property type="molecule type" value="Genomic_DNA"/>
</dbReference>
<dbReference type="InterPro" id="IPR001387">
    <property type="entry name" value="Cro/C1-type_HTH"/>
</dbReference>
<dbReference type="Pfam" id="PF01381">
    <property type="entry name" value="HTH_3"/>
    <property type="match status" value="1"/>
</dbReference>